<evidence type="ECO:0000256" key="1">
    <source>
        <dbReference type="SAM" id="MobiDB-lite"/>
    </source>
</evidence>
<evidence type="ECO:0000313" key="3">
    <source>
        <dbReference type="EMBL" id="ADK80532.1"/>
    </source>
</evidence>
<protein>
    <submittedName>
        <fullName evidence="3">Uncharacterized protein</fullName>
    </submittedName>
</protein>
<gene>
    <name evidence="3" type="ordered locus">Spirs_1405</name>
</gene>
<reference evidence="3 4" key="1">
    <citation type="journal article" date="2010" name="Stand. Genomic Sci.">
        <title>Complete genome sequence of Spirochaeta smaragdinae type strain (SEBR 4228).</title>
        <authorList>
            <person name="Mavromatis K."/>
            <person name="Yasawong M."/>
            <person name="Chertkov O."/>
            <person name="Lapidus A."/>
            <person name="Lucas S."/>
            <person name="Nolan M."/>
            <person name="Del Rio T.G."/>
            <person name="Tice H."/>
            <person name="Cheng J.F."/>
            <person name="Pitluck S."/>
            <person name="Liolios K."/>
            <person name="Ivanova N."/>
            <person name="Tapia R."/>
            <person name="Han C."/>
            <person name="Bruce D."/>
            <person name="Goodwin L."/>
            <person name="Pati A."/>
            <person name="Chen A."/>
            <person name="Palaniappan K."/>
            <person name="Land M."/>
            <person name="Hauser L."/>
            <person name="Chang Y.J."/>
            <person name="Jeffries C.D."/>
            <person name="Detter J.C."/>
            <person name="Rohde M."/>
            <person name="Brambilla E."/>
            <person name="Spring S."/>
            <person name="Goker M."/>
            <person name="Sikorski J."/>
            <person name="Woyke T."/>
            <person name="Bristow J."/>
            <person name="Eisen J.A."/>
            <person name="Markowitz V."/>
            <person name="Hugenholtz P."/>
            <person name="Klenk H.P."/>
            <person name="Kyrpides N.C."/>
        </authorList>
    </citation>
    <scope>NUCLEOTIDE SEQUENCE [LARGE SCALE GENOMIC DNA]</scope>
    <source>
        <strain evidence="4">DSM 11293 / JCM 15392 / SEBR 4228</strain>
    </source>
</reference>
<dbReference type="OrthoDB" id="9829430at2"/>
<dbReference type="HOGENOM" id="CLU_1142031_0_0_12"/>
<name>E1R4Z7_SEDSS</name>
<feature type="compositionally biased region" description="Basic and acidic residues" evidence="1">
    <location>
        <begin position="42"/>
        <end position="54"/>
    </location>
</feature>
<dbReference type="EMBL" id="CP002116">
    <property type="protein sequence ID" value="ADK80532.1"/>
    <property type="molecule type" value="Genomic_DNA"/>
</dbReference>
<feature type="region of interest" description="Disordered" evidence="1">
    <location>
        <begin position="25"/>
        <end position="54"/>
    </location>
</feature>
<feature type="chain" id="PRO_5003150724" evidence="2">
    <location>
        <begin position="26"/>
        <end position="243"/>
    </location>
</feature>
<dbReference type="PROSITE" id="PS51257">
    <property type="entry name" value="PROKAR_LIPOPROTEIN"/>
    <property type="match status" value="1"/>
</dbReference>
<feature type="region of interest" description="Disordered" evidence="1">
    <location>
        <begin position="202"/>
        <end position="243"/>
    </location>
</feature>
<keyword evidence="2" id="KW-0732">Signal</keyword>
<dbReference type="STRING" id="573413.Spirs_1405"/>
<sequence length="243" mass="26547">MKTKWLKSASLAVLFSLLIAGCAGTPEPEPVAPEPEMQQPAAEEKPLPEAEREEATRIREIIIETGTDKVEAEDFASSQADFDAAEAAYGSDNEQSKALFLKAKEGFLSILEKRYGSRLIEARDSAQAEKAKADKLFAPKAAAQAYNQGTSYQEEAQKQKSNYHYPAAIEAYEKAAEAFKESQAIAAEKRRKALEAIKNSEAAYQKTQDEVTQLESDVQTERSASEAEAEAEASTIGQEEASE</sequence>
<feature type="signal peptide" evidence="2">
    <location>
        <begin position="1"/>
        <end position="25"/>
    </location>
</feature>
<evidence type="ECO:0000313" key="4">
    <source>
        <dbReference type="Proteomes" id="UP000002318"/>
    </source>
</evidence>
<proteinExistence type="predicted"/>
<organism evidence="3 4">
    <name type="scientific">Sediminispirochaeta smaragdinae (strain DSM 11293 / JCM 15392 / SEBR 4228)</name>
    <name type="common">Spirochaeta smaragdinae</name>
    <dbReference type="NCBI Taxonomy" id="573413"/>
    <lineage>
        <taxon>Bacteria</taxon>
        <taxon>Pseudomonadati</taxon>
        <taxon>Spirochaetota</taxon>
        <taxon>Spirochaetia</taxon>
        <taxon>Spirochaetales</taxon>
        <taxon>Spirochaetaceae</taxon>
        <taxon>Sediminispirochaeta</taxon>
    </lineage>
</organism>
<evidence type="ECO:0000256" key="2">
    <source>
        <dbReference type="SAM" id="SignalP"/>
    </source>
</evidence>
<keyword evidence="4" id="KW-1185">Reference proteome</keyword>
<accession>E1R4Z7</accession>
<dbReference type="Proteomes" id="UP000002318">
    <property type="component" value="Chromosome"/>
</dbReference>
<dbReference type="AlphaFoldDB" id="E1R4Z7"/>
<dbReference type="KEGG" id="ssm:Spirs_1405"/>
<dbReference type="RefSeq" id="WP_013253996.1">
    <property type="nucleotide sequence ID" value="NC_014364.1"/>
</dbReference>